<dbReference type="CDD" id="cd06171">
    <property type="entry name" value="Sigma70_r4"/>
    <property type="match status" value="1"/>
</dbReference>
<evidence type="ECO:0000313" key="9">
    <source>
        <dbReference type="EMBL" id="AMQ00261.1"/>
    </source>
</evidence>
<keyword evidence="10" id="KW-1185">Reference proteome</keyword>
<dbReference type="KEGG" id="pcm:AY601_3395"/>
<evidence type="ECO:0000256" key="5">
    <source>
        <dbReference type="ARBA" id="ARBA00023163"/>
    </source>
</evidence>
<feature type="domain" description="RNA polymerase sigma-70 region 2" evidence="7">
    <location>
        <begin position="26"/>
        <end position="92"/>
    </location>
</feature>
<proteinExistence type="inferred from homology"/>
<dbReference type="EMBL" id="CP014504">
    <property type="protein sequence ID" value="AMQ00261.1"/>
    <property type="molecule type" value="Genomic_DNA"/>
</dbReference>
<keyword evidence="2 6" id="KW-0805">Transcription regulation</keyword>
<protein>
    <recommendedName>
        <fullName evidence="6">RNA polymerase sigma factor</fullName>
    </recommendedName>
</protein>
<dbReference type="InterPro" id="IPR000838">
    <property type="entry name" value="RNA_pol_sigma70_ECF_CS"/>
</dbReference>
<dbReference type="PANTHER" id="PTHR43133:SF51">
    <property type="entry name" value="RNA POLYMERASE SIGMA FACTOR"/>
    <property type="match status" value="1"/>
</dbReference>
<dbReference type="Gene3D" id="1.10.1740.10">
    <property type="match status" value="1"/>
</dbReference>
<feature type="domain" description="RNA polymerase sigma factor 70 region 4 type 2" evidence="8">
    <location>
        <begin position="123"/>
        <end position="174"/>
    </location>
</feature>
<keyword evidence="5 6" id="KW-0804">Transcription</keyword>
<gene>
    <name evidence="9" type="ORF">AY601_3395</name>
</gene>
<dbReference type="InterPro" id="IPR036388">
    <property type="entry name" value="WH-like_DNA-bd_sf"/>
</dbReference>
<dbReference type="InterPro" id="IPR007627">
    <property type="entry name" value="RNA_pol_sigma70_r2"/>
</dbReference>
<dbReference type="SUPFAM" id="SSF88659">
    <property type="entry name" value="Sigma3 and sigma4 domains of RNA polymerase sigma factors"/>
    <property type="match status" value="1"/>
</dbReference>
<evidence type="ECO:0000259" key="8">
    <source>
        <dbReference type="Pfam" id="PF08281"/>
    </source>
</evidence>
<evidence type="ECO:0000256" key="1">
    <source>
        <dbReference type="ARBA" id="ARBA00010641"/>
    </source>
</evidence>
<dbReference type="GO" id="GO:0006352">
    <property type="term" value="P:DNA-templated transcription initiation"/>
    <property type="evidence" value="ECO:0007669"/>
    <property type="project" value="InterPro"/>
</dbReference>
<dbReference type="Pfam" id="PF04542">
    <property type="entry name" value="Sigma70_r2"/>
    <property type="match status" value="1"/>
</dbReference>
<dbReference type="GO" id="GO:0016987">
    <property type="term" value="F:sigma factor activity"/>
    <property type="evidence" value="ECO:0007669"/>
    <property type="project" value="UniProtKB-KW"/>
</dbReference>
<name>A0A127VGF0_9SPHI</name>
<dbReference type="OrthoDB" id="9780326at2"/>
<dbReference type="GO" id="GO:0003677">
    <property type="term" value="F:DNA binding"/>
    <property type="evidence" value="ECO:0007669"/>
    <property type="project" value="UniProtKB-KW"/>
</dbReference>
<reference evidence="9 10" key="1">
    <citation type="submission" date="2016-03" db="EMBL/GenBank/DDBJ databases">
        <title>Complete genome sequence of Pedobacter cryoconitis PAMC 27485.</title>
        <authorList>
            <person name="Lee J."/>
            <person name="Kim O.-S."/>
        </authorList>
    </citation>
    <scope>NUCLEOTIDE SEQUENCE [LARGE SCALE GENOMIC DNA]</scope>
    <source>
        <strain evidence="9 10">PAMC 27485</strain>
    </source>
</reference>
<dbReference type="PATRIC" id="fig|188932.3.peg.3533"/>
<dbReference type="AlphaFoldDB" id="A0A127VGF0"/>
<evidence type="ECO:0000256" key="2">
    <source>
        <dbReference type="ARBA" id="ARBA00023015"/>
    </source>
</evidence>
<evidence type="ECO:0000313" key="10">
    <source>
        <dbReference type="Proteomes" id="UP000071561"/>
    </source>
</evidence>
<dbReference type="NCBIfam" id="TIGR02937">
    <property type="entry name" value="sigma70-ECF"/>
    <property type="match status" value="1"/>
</dbReference>
<dbReference type="PROSITE" id="PS01063">
    <property type="entry name" value="SIGMA70_ECF"/>
    <property type="match status" value="1"/>
</dbReference>
<organism evidence="9 10">
    <name type="scientific">Pedobacter cryoconitis</name>
    <dbReference type="NCBI Taxonomy" id="188932"/>
    <lineage>
        <taxon>Bacteria</taxon>
        <taxon>Pseudomonadati</taxon>
        <taxon>Bacteroidota</taxon>
        <taxon>Sphingobacteriia</taxon>
        <taxon>Sphingobacteriales</taxon>
        <taxon>Sphingobacteriaceae</taxon>
        <taxon>Pedobacter</taxon>
    </lineage>
</organism>
<keyword evidence="3 6" id="KW-0731">Sigma factor</keyword>
<keyword evidence="4 6" id="KW-0238">DNA-binding</keyword>
<dbReference type="Proteomes" id="UP000071561">
    <property type="component" value="Chromosome"/>
</dbReference>
<sequence length="186" mass="22003">MKQVEDDEIIAKFSEERTRNEAFNLLITKYQEKTYWHIRRLVIDHDDADDLVQEVFIKVWKNLSKFRSDSKLYTWIYRIATNDCITFLNKKKQRNNIPLDDVSAELSESLVASSYFNGDKIQMKLQQALLTLPEKQRLIFNMKYYDELKYEEISDILGTSVGALKASFHIAVKKIEVFMLNEDITF</sequence>
<dbReference type="RefSeq" id="WP_068403127.1">
    <property type="nucleotide sequence ID" value="NZ_CP014504.1"/>
</dbReference>
<dbReference type="InterPro" id="IPR013325">
    <property type="entry name" value="RNA_pol_sigma_r2"/>
</dbReference>
<evidence type="ECO:0000259" key="7">
    <source>
        <dbReference type="Pfam" id="PF04542"/>
    </source>
</evidence>
<evidence type="ECO:0000256" key="4">
    <source>
        <dbReference type="ARBA" id="ARBA00023125"/>
    </source>
</evidence>
<evidence type="ECO:0000256" key="6">
    <source>
        <dbReference type="RuleBase" id="RU000716"/>
    </source>
</evidence>
<dbReference type="PANTHER" id="PTHR43133">
    <property type="entry name" value="RNA POLYMERASE ECF-TYPE SIGMA FACTO"/>
    <property type="match status" value="1"/>
</dbReference>
<evidence type="ECO:0000256" key="3">
    <source>
        <dbReference type="ARBA" id="ARBA00023082"/>
    </source>
</evidence>
<dbReference type="InterPro" id="IPR039425">
    <property type="entry name" value="RNA_pol_sigma-70-like"/>
</dbReference>
<dbReference type="InterPro" id="IPR013249">
    <property type="entry name" value="RNA_pol_sigma70_r4_t2"/>
</dbReference>
<dbReference type="InterPro" id="IPR013324">
    <property type="entry name" value="RNA_pol_sigma_r3/r4-like"/>
</dbReference>
<dbReference type="Gene3D" id="1.10.10.10">
    <property type="entry name" value="Winged helix-like DNA-binding domain superfamily/Winged helix DNA-binding domain"/>
    <property type="match status" value="1"/>
</dbReference>
<comment type="similarity">
    <text evidence="1 6">Belongs to the sigma-70 factor family. ECF subfamily.</text>
</comment>
<accession>A0A127VGF0</accession>
<dbReference type="SUPFAM" id="SSF88946">
    <property type="entry name" value="Sigma2 domain of RNA polymerase sigma factors"/>
    <property type="match status" value="1"/>
</dbReference>
<dbReference type="Pfam" id="PF08281">
    <property type="entry name" value="Sigma70_r4_2"/>
    <property type="match status" value="1"/>
</dbReference>
<dbReference type="InterPro" id="IPR014284">
    <property type="entry name" value="RNA_pol_sigma-70_dom"/>
</dbReference>